<gene>
    <name evidence="3" type="ORF">THAPSDRAFT_17946</name>
</gene>
<dbReference type="InterPro" id="IPR036866">
    <property type="entry name" value="RibonucZ/Hydroxyglut_hydro"/>
</dbReference>
<dbReference type="STRING" id="35128.B8BW18"/>
<dbReference type="Pfam" id="PF00753">
    <property type="entry name" value="Lactamase_B"/>
    <property type="match status" value="1"/>
</dbReference>
<organism evidence="3 4">
    <name type="scientific">Thalassiosira pseudonana</name>
    <name type="common">Marine diatom</name>
    <name type="synonym">Cyclotella nana</name>
    <dbReference type="NCBI Taxonomy" id="35128"/>
    <lineage>
        <taxon>Eukaryota</taxon>
        <taxon>Sar</taxon>
        <taxon>Stramenopiles</taxon>
        <taxon>Ochrophyta</taxon>
        <taxon>Bacillariophyta</taxon>
        <taxon>Coscinodiscophyceae</taxon>
        <taxon>Thalassiosirophycidae</taxon>
        <taxon>Thalassiosirales</taxon>
        <taxon>Thalassiosiraceae</taxon>
        <taxon>Thalassiosira</taxon>
    </lineage>
</organism>
<dbReference type="PANTHER" id="PTHR43084:SF1">
    <property type="entry name" value="PERSULFIDE DIOXYGENASE ETHE1, MITOCHONDRIAL"/>
    <property type="match status" value="1"/>
</dbReference>
<protein>
    <recommendedName>
        <fullName evidence="2">Metallo-beta-lactamase domain-containing protein</fullName>
    </recommendedName>
</protein>
<dbReference type="CDD" id="cd07724">
    <property type="entry name" value="POD-like_MBL-fold"/>
    <property type="match status" value="1"/>
</dbReference>
<dbReference type="InterPro" id="IPR001279">
    <property type="entry name" value="Metallo-B-lactamas"/>
</dbReference>
<dbReference type="GO" id="GO:0070813">
    <property type="term" value="P:hydrogen sulfide metabolic process"/>
    <property type="evidence" value="ECO:0000318"/>
    <property type="project" value="GO_Central"/>
</dbReference>
<dbReference type="eggNOG" id="KOG0814">
    <property type="taxonomic scope" value="Eukaryota"/>
</dbReference>
<evidence type="ECO:0000256" key="1">
    <source>
        <dbReference type="ARBA" id="ARBA00022723"/>
    </source>
</evidence>
<dbReference type="Proteomes" id="UP000001449">
    <property type="component" value="Chromosome 2"/>
</dbReference>
<dbReference type="SMART" id="SM00849">
    <property type="entry name" value="Lactamase_B"/>
    <property type="match status" value="1"/>
</dbReference>
<feature type="non-terminal residue" evidence="3">
    <location>
        <position position="223"/>
    </location>
</feature>
<dbReference type="Gene3D" id="3.60.15.10">
    <property type="entry name" value="Ribonuclease Z/Hydroxyacylglutathione hydrolase-like"/>
    <property type="match status" value="1"/>
</dbReference>
<dbReference type="GO" id="GO:0006749">
    <property type="term" value="P:glutathione metabolic process"/>
    <property type="evidence" value="ECO:0000318"/>
    <property type="project" value="GO_Central"/>
</dbReference>
<dbReference type="GO" id="GO:0046872">
    <property type="term" value="F:metal ion binding"/>
    <property type="evidence" value="ECO:0007669"/>
    <property type="project" value="UniProtKB-KW"/>
</dbReference>
<dbReference type="KEGG" id="tps:THAPSDRAFT_17946"/>
<evidence type="ECO:0000259" key="2">
    <source>
        <dbReference type="SMART" id="SM00849"/>
    </source>
</evidence>
<sequence length="223" mass="24757">MRQLYDEGSKTFSYLIWDKETEEAIIIDPVASEATRDAMLCTNLHLLYAINTHVHEDHINGANALKKKIPGLKSVISKASGAEADEYLDDGDEIHFGNRFVTAISTPGHTSHCMSFLLDDGKAILTGDTLPLNGRGLILPNSGGSAWQLGDSIFNKLFQELSNECLVLPGHDFGLNKSQIDKEKNLMYSRCRNMEEFVEILHETDVKLPEDMNISIACNMKDG</sequence>
<dbReference type="AlphaFoldDB" id="B8BW18"/>
<dbReference type="HOGENOM" id="CLU_030571_7_0_1"/>
<dbReference type="InterPro" id="IPR044528">
    <property type="entry name" value="POD-like_MBL-fold"/>
</dbReference>
<reference evidence="3 4" key="2">
    <citation type="journal article" date="2008" name="Nature">
        <title>The Phaeodactylum genome reveals the evolutionary history of diatom genomes.</title>
        <authorList>
            <person name="Bowler C."/>
            <person name="Allen A.E."/>
            <person name="Badger J.H."/>
            <person name="Grimwood J."/>
            <person name="Jabbari K."/>
            <person name="Kuo A."/>
            <person name="Maheswari U."/>
            <person name="Martens C."/>
            <person name="Maumus F."/>
            <person name="Otillar R.P."/>
            <person name="Rayko E."/>
            <person name="Salamov A."/>
            <person name="Vandepoele K."/>
            <person name="Beszteri B."/>
            <person name="Gruber A."/>
            <person name="Heijde M."/>
            <person name="Katinka M."/>
            <person name="Mock T."/>
            <person name="Valentin K."/>
            <person name="Verret F."/>
            <person name="Berges J.A."/>
            <person name="Brownlee C."/>
            <person name="Cadoret J.P."/>
            <person name="Chiovitti A."/>
            <person name="Choi C.J."/>
            <person name="Coesel S."/>
            <person name="De Martino A."/>
            <person name="Detter J.C."/>
            <person name="Durkin C."/>
            <person name="Falciatore A."/>
            <person name="Fournet J."/>
            <person name="Haruta M."/>
            <person name="Huysman M.J."/>
            <person name="Jenkins B.D."/>
            <person name="Jiroutova K."/>
            <person name="Jorgensen R.E."/>
            <person name="Joubert Y."/>
            <person name="Kaplan A."/>
            <person name="Kroger N."/>
            <person name="Kroth P.G."/>
            <person name="La Roche J."/>
            <person name="Lindquist E."/>
            <person name="Lommer M."/>
            <person name="Martin-Jezequel V."/>
            <person name="Lopez P.J."/>
            <person name="Lucas S."/>
            <person name="Mangogna M."/>
            <person name="McGinnis K."/>
            <person name="Medlin L.K."/>
            <person name="Montsant A."/>
            <person name="Oudot-Le Secq M.P."/>
            <person name="Napoli C."/>
            <person name="Obornik M."/>
            <person name="Parker M.S."/>
            <person name="Petit J.L."/>
            <person name="Porcel B.M."/>
            <person name="Poulsen N."/>
            <person name="Robison M."/>
            <person name="Rychlewski L."/>
            <person name="Rynearson T.A."/>
            <person name="Schmutz J."/>
            <person name="Shapiro H."/>
            <person name="Siaut M."/>
            <person name="Stanley M."/>
            <person name="Sussman M.R."/>
            <person name="Taylor A.R."/>
            <person name="Vardi A."/>
            <person name="von Dassow P."/>
            <person name="Vyverman W."/>
            <person name="Willis A."/>
            <person name="Wyrwicz L.S."/>
            <person name="Rokhsar D.S."/>
            <person name="Weissenbach J."/>
            <person name="Armbrust E.V."/>
            <person name="Green B.R."/>
            <person name="Van de Peer Y."/>
            <person name="Grigoriev I.V."/>
        </authorList>
    </citation>
    <scope>NUCLEOTIDE SEQUENCE [LARGE SCALE GENOMIC DNA]</scope>
    <source>
        <strain evidence="3 4">CCMP1335</strain>
    </source>
</reference>
<dbReference type="SUPFAM" id="SSF56281">
    <property type="entry name" value="Metallo-hydrolase/oxidoreductase"/>
    <property type="match status" value="1"/>
</dbReference>
<evidence type="ECO:0000313" key="3">
    <source>
        <dbReference type="EMBL" id="EED95556.1"/>
    </source>
</evidence>
<dbReference type="OMA" id="DHINGAN"/>
<keyword evidence="1" id="KW-0479">Metal-binding</keyword>
<dbReference type="InterPro" id="IPR051682">
    <property type="entry name" value="Mito_Persulfide_Diox"/>
</dbReference>
<proteinExistence type="predicted"/>
<dbReference type="RefSeq" id="XP_002288113.1">
    <property type="nucleotide sequence ID" value="XM_002288077.1"/>
</dbReference>
<dbReference type="GO" id="GO:0050313">
    <property type="term" value="F:sulfur dioxygenase activity"/>
    <property type="evidence" value="ECO:0000318"/>
    <property type="project" value="GO_Central"/>
</dbReference>
<dbReference type="EMBL" id="CM000639">
    <property type="protein sequence ID" value="EED95556.1"/>
    <property type="molecule type" value="Genomic_DNA"/>
</dbReference>
<reference evidence="3 4" key="1">
    <citation type="journal article" date="2004" name="Science">
        <title>The genome of the diatom Thalassiosira pseudonana: ecology, evolution, and metabolism.</title>
        <authorList>
            <person name="Armbrust E.V."/>
            <person name="Berges J.A."/>
            <person name="Bowler C."/>
            <person name="Green B.R."/>
            <person name="Martinez D."/>
            <person name="Putnam N.H."/>
            <person name="Zhou S."/>
            <person name="Allen A.E."/>
            <person name="Apt K.E."/>
            <person name="Bechner M."/>
            <person name="Brzezinski M.A."/>
            <person name="Chaal B.K."/>
            <person name="Chiovitti A."/>
            <person name="Davis A.K."/>
            <person name="Demarest M.S."/>
            <person name="Detter J.C."/>
            <person name="Glavina T."/>
            <person name="Goodstein D."/>
            <person name="Hadi M.Z."/>
            <person name="Hellsten U."/>
            <person name="Hildebrand M."/>
            <person name="Jenkins B.D."/>
            <person name="Jurka J."/>
            <person name="Kapitonov V.V."/>
            <person name="Kroger N."/>
            <person name="Lau W.W."/>
            <person name="Lane T.W."/>
            <person name="Larimer F.W."/>
            <person name="Lippmeier J.C."/>
            <person name="Lucas S."/>
            <person name="Medina M."/>
            <person name="Montsant A."/>
            <person name="Obornik M."/>
            <person name="Parker M.S."/>
            <person name="Palenik B."/>
            <person name="Pazour G.J."/>
            <person name="Richardson P.M."/>
            <person name="Rynearson T.A."/>
            <person name="Saito M.A."/>
            <person name="Schwartz D.C."/>
            <person name="Thamatrakoln K."/>
            <person name="Valentin K."/>
            <person name="Vardi A."/>
            <person name="Wilkerson F.P."/>
            <person name="Rokhsar D.S."/>
        </authorList>
    </citation>
    <scope>NUCLEOTIDE SEQUENCE [LARGE SCALE GENOMIC DNA]</scope>
    <source>
        <strain evidence="3 4">CCMP1335</strain>
    </source>
</reference>
<keyword evidence="4" id="KW-1185">Reference proteome</keyword>
<dbReference type="InParanoid" id="B8BW18"/>
<name>B8BW18_THAPS</name>
<dbReference type="PaxDb" id="35128-Thaps17946"/>
<dbReference type="PANTHER" id="PTHR43084">
    <property type="entry name" value="PERSULFIDE DIOXYGENASE ETHE1"/>
    <property type="match status" value="1"/>
</dbReference>
<dbReference type="GeneID" id="7452952"/>
<evidence type="ECO:0000313" key="4">
    <source>
        <dbReference type="Proteomes" id="UP000001449"/>
    </source>
</evidence>
<accession>B8BW18</accession>
<feature type="domain" description="Metallo-beta-lactamase" evidence="2">
    <location>
        <begin position="10"/>
        <end position="171"/>
    </location>
</feature>